<accession>A0ABP0LJ96</accession>
<comment type="caution">
    <text evidence="1">The sequence shown here is derived from an EMBL/GenBank/DDBJ whole genome shotgun (WGS) entry which is preliminary data.</text>
</comment>
<evidence type="ECO:0000313" key="3">
    <source>
        <dbReference type="Proteomes" id="UP001642464"/>
    </source>
</evidence>
<reference evidence="1 3" key="1">
    <citation type="submission" date="2024-02" db="EMBL/GenBank/DDBJ databases">
        <authorList>
            <person name="Chen Y."/>
            <person name="Shah S."/>
            <person name="Dougan E. K."/>
            <person name="Thang M."/>
            <person name="Chan C."/>
        </authorList>
    </citation>
    <scope>NUCLEOTIDE SEQUENCE [LARGE SCALE GENOMIC DNA]</scope>
</reference>
<organism evidence="1 3">
    <name type="scientific">Durusdinium trenchii</name>
    <dbReference type="NCBI Taxonomy" id="1381693"/>
    <lineage>
        <taxon>Eukaryota</taxon>
        <taxon>Sar</taxon>
        <taxon>Alveolata</taxon>
        <taxon>Dinophyceae</taxon>
        <taxon>Suessiales</taxon>
        <taxon>Symbiodiniaceae</taxon>
        <taxon>Durusdinium</taxon>
    </lineage>
</organism>
<keyword evidence="1" id="KW-0675">Receptor</keyword>
<dbReference type="Proteomes" id="UP001642464">
    <property type="component" value="Unassembled WGS sequence"/>
</dbReference>
<evidence type="ECO:0000313" key="1">
    <source>
        <dbReference type="EMBL" id="CAK9038792.1"/>
    </source>
</evidence>
<proteinExistence type="predicted"/>
<evidence type="ECO:0000313" key="2">
    <source>
        <dbReference type="EMBL" id="CAK9038803.1"/>
    </source>
</evidence>
<protein>
    <submittedName>
        <fullName evidence="1">Metabotropic glutamate receptor 8</fullName>
    </submittedName>
</protein>
<sequence>MKFFRPNSPTESLVRVKARILITGSVRDAAAQLSQEALASLEVFQMLAQKLMQRECTVVRSASQLMAYRPWAYYLVVLLSKGILHDPDFAKTLLSVHLEGESAGNRPLELVTVNADSRFEFPNAEFFKDLEDFALGLDNRGEEPLPIELGPFLSSAYRALLNVLALPFSPWGSLSSLMETVSLEGNLT</sequence>
<dbReference type="EMBL" id="CAXAMM010016423">
    <property type="protein sequence ID" value="CAK9038792.1"/>
    <property type="molecule type" value="Genomic_DNA"/>
</dbReference>
<gene>
    <name evidence="1" type="ORF">SCF082_LOCUS22767</name>
    <name evidence="2" type="ORF">SCF082_LOCUS22773</name>
</gene>
<name>A0ABP0LJ96_9DINO</name>
<dbReference type="EMBL" id="CAXAMM010016425">
    <property type="protein sequence ID" value="CAK9038803.1"/>
    <property type="molecule type" value="Genomic_DNA"/>
</dbReference>
<keyword evidence="3" id="KW-1185">Reference proteome</keyword>